<name>A0ACD5UP25_AVESA</name>
<dbReference type="Proteomes" id="UP001732700">
    <property type="component" value="Chromosome 2C"/>
</dbReference>
<organism evidence="1 2">
    <name type="scientific">Avena sativa</name>
    <name type="common">Oat</name>
    <dbReference type="NCBI Taxonomy" id="4498"/>
    <lineage>
        <taxon>Eukaryota</taxon>
        <taxon>Viridiplantae</taxon>
        <taxon>Streptophyta</taxon>
        <taxon>Embryophyta</taxon>
        <taxon>Tracheophyta</taxon>
        <taxon>Spermatophyta</taxon>
        <taxon>Magnoliopsida</taxon>
        <taxon>Liliopsida</taxon>
        <taxon>Poales</taxon>
        <taxon>Poaceae</taxon>
        <taxon>BOP clade</taxon>
        <taxon>Pooideae</taxon>
        <taxon>Poodae</taxon>
        <taxon>Poeae</taxon>
        <taxon>Poeae Chloroplast Group 1 (Aveneae type)</taxon>
        <taxon>Aveninae</taxon>
        <taxon>Avena</taxon>
    </lineage>
</organism>
<keyword evidence="2" id="KW-1185">Reference proteome</keyword>
<proteinExistence type="predicted"/>
<dbReference type="EnsemblPlants" id="AVESA.00010b.r2.2CG0286020.1">
    <property type="protein sequence ID" value="AVESA.00010b.r2.2CG0286020.1.CDS.1"/>
    <property type="gene ID" value="AVESA.00010b.r2.2CG0286020"/>
</dbReference>
<reference evidence="1" key="2">
    <citation type="submission" date="2025-09" db="UniProtKB">
        <authorList>
            <consortium name="EnsemblPlants"/>
        </authorList>
    </citation>
    <scope>IDENTIFICATION</scope>
</reference>
<sequence>MAVDTSKPFFPTAPRTSLLPSHGNPNCLSPEASYWRNFRSSELVTGSNYSVTHLTFSPAHTVPTLAAVYFSTVQIFTGDTLAPRPKISVSKDFAYSPSFRSDGALLAAGDIKGVVRVFRFDKPTSGPLRTLCAHSAGARVVRYPVAGGDKIHLITAGDDALLAYWDVPSETPVFTVPAAHRDYIRAGAPSPADHNLFVTGSYDHSVKLWDARTGKVPSLSFSHGASVESVLFLPSGGLLATAGGNMVKIWDVIGGGRLVHSVESHVKTVMALALGKMGTTGETRLLSAGSDGYVKSFDYGELKITHSMRYPKQLLSVACSPCGTVLVAGSSKGDIFVRRKKKAAIEEEEQGGKAVSGVLDWTSPKSEKQVLKPSYYRYFRRGQNEKPKQGEFVIERPKKVKITEHDKLLRKFRHKDALVSALAMNNPRSVVAVMEELVARRKLVRCIGNLDVDELGFLLEFLHRNATLPRYARLLLGVANKVLEMRAEDISSDGKLRGYIRNLKRMVAEEIQVQHTLQGIQGMISPMLALASK</sequence>
<reference evidence="1" key="1">
    <citation type="submission" date="2021-05" db="EMBL/GenBank/DDBJ databases">
        <authorList>
            <person name="Scholz U."/>
            <person name="Mascher M."/>
            <person name="Fiebig A."/>
        </authorList>
    </citation>
    <scope>NUCLEOTIDE SEQUENCE [LARGE SCALE GENOMIC DNA]</scope>
</reference>
<evidence type="ECO:0000313" key="1">
    <source>
        <dbReference type="EnsemblPlants" id="AVESA.00010b.r2.2CG0286020.1.CDS.1"/>
    </source>
</evidence>
<protein>
    <submittedName>
        <fullName evidence="1">Uncharacterized protein</fullName>
    </submittedName>
</protein>
<accession>A0ACD5UP25</accession>
<evidence type="ECO:0000313" key="2">
    <source>
        <dbReference type="Proteomes" id="UP001732700"/>
    </source>
</evidence>